<dbReference type="STRING" id="1458275.AZ34_02285"/>
<evidence type="ECO:0000313" key="10">
    <source>
        <dbReference type="EMBL" id="EYC50024.1"/>
    </source>
</evidence>
<evidence type="ECO:0000256" key="1">
    <source>
        <dbReference type="ARBA" id="ARBA00001946"/>
    </source>
</evidence>
<keyword evidence="6 8" id="KW-0460">Magnesium</keyword>
<organism evidence="10 11">
    <name type="scientific">Hylemonella gracilis str. Niagara R</name>
    <dbReference type="NCBI Taxonomy" id="1458275"/>
    <lineage>
        <taxon>Bacteria</taxon>
        <taxon>Pseudomonadati</taxon>
        <taxon>Pseudomonadota</taxon>
        <taxon>Betaproteobacteria</taxon>
        <taxon>Burkholderiales</taxon>
        <taxon>Comamonadaceae</taxon>
        <taxon>Hylemonella</taxon>
    </lineage>
</organism>
<proteinExistence type="inferred from homology"/>
<evidence type="ECO:0000256" key="2">
    <source>
        <dbReference type="ARBA" id="ARBA00022649"/>
    </source>
</evidence>
<keyword evidence="8" id="KW-0800">Toxin</keyword>
<evidence type="ECO:0000256" key="4">
    <source>
        <dbReference type="ARBA" id="ARBA00022723"/>
    </source>
</evidence>
<dbReference type="OrthoDB" id="9796690at2"/>
<dbReference type="RefSeq" id="WP_035604368.1">
    <property type="nucleotide sequence ID" value="NZ_JEMG01000001.1"/>
</dbReference>
<sequence length="133" mass="14888">MLRFMLDTNISIATIRHRPDAARAAFQRHHGQMCISTVTVMELLYGVELSAQPQRNLTDVEGFIARLEVLDYDKPAAAHTAQIRAELRKAGTQIGPYDQMIAGHARSCGLVVVTNNIKEFQRVAGLRIEDWLS</sequence>
<accession>A0A016XD70</accession>
<comment type="similarity">
    <text evidence="7 8">Belongs to the PINc/VapC protein family.</text>
</comment>
<evidence type="ECO:0000256" key="8">
    <source>
        <dbReference type="HAMAP-Rule" id="MF_00265"/>
    </source>
</evidence>
<gene>
    <name evidence="8" type="primary">vapC</name>
    <name evidence="10" type="ORF">AZ34_02285</name>
</gene>
<reference evidence="10 11" key="1">
    <citation type="submission" date="2014-02" db="EMBL/GenBank/DDBJ databases">
        <title>Draft Genome of Hylemonella gracilis isolated from the Niagara River.</title>
        <authorList>
            <person name="Pawlowski D.R."/>
            <person name="Koudelka G.B."/>
        </authorList>
    </citation>
    <scope>NUCLEOTIDE SEQUENCE [LARGE SCALE GENOMIC DNA]</scope>
    <source>
        <strain evidence="10 11">Niagara R</strain>
    </source>
</reference>
<dbReference type="eggNOG" id="COG1487">
    <property type="taxonomic scope" value="Bacteria"/>
</dbReference>
<dbReference type="SUPFAM" id="SSF88723">
    <property type="entry name" value="PIN domain-like"/>
    <property type="match status" value="1"/>
</dbReference>
<feature type="domain" description="PIN" evidence="9">
    <location>
        <begin position="5"/>
        <end position="125"/>
    </location>
</feature>
<dbReference type="InterPro" id="IPR029060">
    <property type="entry name" value="PIN-like_dom_sf"/>
</dbReference>
<evidence type="ECO:0000256" key="6">
    <source>
        <dbReference type="ARBA" id="ARBA00022842"/>
    </source>
</evidence>
<dbReference type="AlphaFoldDB" id="A0A016XD70"/>
<evidence type="ECO:0000313" key="11">
    <source>
        <dbReference type="Proteomes" id="UP000023268"/>
    </source>
</evidence>
<keyword evidence="4 8" id="KW-0479">Metal-binding</keyword>
<evidence type="ECO:0000259" key="9">
    <source>
        <dbReference type="Pfam" id="PF01850"/>
    </source>
</evidence>
<dbReference type="EMBL" id="JEMG01000001">
    <property type="protein sequence ID" value="EYC50024.1"/>
    <property type="molecule type" value="Genomic_DNA"/>
</dbReference>
<dbReference type="InterPro" id="IPR002716">
    <property type="entry name" value="PIN_dom"/>
</dbReference>
<evidence type="ECO:0000256" key="7">
    <source>
        <dbReference type="ARBA" id="ARBA00038093"/>
    </source>
</evidence>
<feature type="binding site" evidence="8">
    <location>
        <position position="7"/>
    </location>
    <ligand>
        <name>Mg(2+)</name>
        <dbReference type="ChEBI" id="CHEBI:18420"/>
    </ligand>
</feature>
<dbReference type="NCBIfam" id="NF010285">
    <property type="entry name" value="PRK13725.1"/>
    <property type="match status" value="1"/>
</dbReference>
<dbReference type="Proteomes" id="UP000023268">
    <property type="component" value="Unassembled WGS sequence"/>
</dbReference>
<dbReference type="GO" id="GO:0090729">
    <property type="term" value="F:toxin activity"/>
    <property type="evidence" value="ECO:0007669"/>
    <property type="project" value="UniProtKB-KW"/>
</dbReference>
<dbReference type="InterPro" id="IPR050556">
    <property type="entry name" value="Type_II_TA_system_RNase"/>
</dbReference>
<name>A0A016XD70_9BURK</name>
<keyword evidence="3 8" id="KW-0540">Nuclease</keyword>
<comment type="caution">
    <text evidence="10">The sequence shown here is derived from an EMBL/GenBank/DDBJ whole genome shotgun (WGS) entry which is preliminary data.</text>
</comment>
<dbReference type="CDD" id="cd09881">
    <property type="entry name" value="PIN_VapC4-5_FitB-like"/>
    <property type="match status" value="1"/>
</dbReference>
<evidence type="ECO:0000256" key="3">
    <source>
        <dbReference type="ARBA" id="ARBA00022722"/>
    </source>
</evidence>
<dbReference type="Pfam" id="PF01850">
    <property type="entry name" value="PIN"/>
    <property type="match status" value="1"/>
</dbReference>
<dbReference type="Gene3D" id="3.40.50.1010">
    <property type="entry name" value="5'-nuclease"/>
    <property type="match status" value="1"/>
</dbReference>
<dbReference type="GO" id="GO:0004540">
    <property type="term" value="F:RNA nuclease activity"/>
    <property type="evidence" value="ECO:0007669"/>
    <property type="project" value="InterPro"/>
</dbReference>
<feature type="binding site" evidence="8">
    <location>
        <position position="98"/>
    </location>
    <ligand>
        <name>Mg(2+)</name>
        <dbReference type="ChEBI" id="CHEBI:18420"/>
    </ligand>
</feature>
<dbReference type="GO" id="GO:0000287">
    <property type="term" value="F:magnesium ion binding"/>
    <property type="evidence" value="ECO:0007669"/>
    <property type="project" value="UniProtKB-UniRule"/>
</dbReference>
<keyword evidence="2 8" id="KW-1277">Toxin-antitoxin system</keyword>
<comment type="cofactor">
    <cofactor evidence="1 8">
        <name>Mg(2+)</name>
        <dbReference type="ChEBI" id="CHEBI:18420"/>
    </cofactor>
</comment>
<dbReference type="EC" id="3.1.-.-" evidence="8"/>
<dbReference type="HAMAP" id="MF_00265">
    <property type="entry name" value="VapC_Nob1"/>
    <property type="match status" value="1"/>
</dbReference>
<comment type="function">
    <text evidence="8">Toxic component of a toxin-antitoxin (TA) system. An RNase.</text>
</comment>
<dbReference type="PANTHER" id="PTHR33653">
    <property type="entry name" value="RIBONUCLEASE VAPC2"/>
    <property type="match status" value="1"/>
</dbReference>
<protein>
    <recommendedName>
        <fullName evidence="8">Ribonuclease VapC</fullName>
        <shortName evidence="8">RNase VapC</shortName>
        <ecNumber evidence="8">3.1.-.-</ecNumber>
    </recommendedName>
    <alternativeName>
        <fullName evidence="8">Toxin VapC</fullName>
    </alternativeName>
</protein>
<evidence type="ECO:0000256" key="5">
    <source>
        <dbReference type="ARBA" id="ARBA00022801"/>
    </source>
</evidence>
<dbReference type="PANTHER" id="PTHR33653:SF1">
    <property type="entry name" value="RIBONUCLEASE VAPC2"/>
    <property type="match status" value="1"/>
</dbReference>
<dbReference type="GO" id="GO:0016787">
    <property type="term" value="F:hydrolase activity"/>
    <property type="evidence" value="ECO:0007669"/>
    <property type="project" value="UniProtKB-KW"/>
</dbReference>
<keyword evidence="5 8" id="KW-0378">Hydrolase</keyword>
<dbReference type="InterPro" id="IPR022907">
    <property type="entry name" value="VapC_family"/>
</dbReference>